<feature type="transmembrane region" description="Helical" evidence="1">
    <location>
        <begin position="30"/>
        <end position="48"/>
    </location>
</feature>
<dbReference type="EMBL" id="JACMSC010000019">
    <property type="protein sequence ID" value="KAG6473787.1"/>
    <property type="molecule type" value="Genomic_DNA"/>
</dbReference>
<gene>
    <name evidence="2" type="ORF">ZIOFF_067704</name>
</gene>
<dbReference type="AlphaFoldDB" id="A0A8J5C6U9"/>
<protein>
    <submittedName>
        <fullName evidence="2">Uncharacterized protein</fullName>
    </submittedName>
</protein>
<keyword evidence="1" id="KW-0472">Membrane</keyword>
<dbReference type="Proteomes" id="UP000734854">
    <property type="component" value="Unassembled WGS sequence"/>
</dbReference>
<organism evidence="2 3">
    <name type="scientific">Zingiber officinale</name>
    <name type="common">Ginger</name>
    <name type="synonym">Amomum zingiber</name>
    <dbReference type="NCBI Taxonomy" id="94328"/>
    <lineage>
        <taxon>Eukaryota</taxon>
        <taxon>Viridiplantae</taxon>
        <taxon>Streptophyta</taxon>
        <taxon>Embryophyta</taxon>
        <taxon>Tracheophyta</taxon>
        <taxon>Spermatophyta</taxon>
        <taxon>Magnoliopsida</taxon>
        <taxon>Liliopsida</taxon>
        <taxon>Zingiberales</taxon>
        <taxon>Zingiberaceae</taxon>
        <taxon>Zingiber</taxon>
    </lineage>
</organism>
<evidence type="ECO:0000313" key="3">
    <source>
        <dbReference type="Proteomes" id="UP000734854"/>
    </source>
</evidence>
<feature type="transmembrane region" description="Helical" evidence="1">
    <location>
        <begin position="80"/>
        <end position="101"/>
    </location>
</feature>
<evidence type="ECO:0000313" key="2">
    <source>
        <dbReference type="EMBL" id="KAG6473787.1"/>
    </source>
</evidence>
<keyword evidence="1" id="KW-1133">Transmembrane helix</keyword>
<proteinExistence type="predicted"/>
<keyword evidence="3" id="KW-1185">Reference proteome</keyword>
<evidence type="ECO:0000256" key="1">
    <source>
        <dbReference type="SAM" id="Phobius"/>
    </source>
</evidence>
<name>A0A8J5C6U9_ZINOF</name>
<sequence length="103" mass="11613">MVGVTSTSSAALTAASAVLRQNFPSKKFEFLVLFFVLFAILIHPRLLLYNEGQGYQEVPREEYSGASCREGCARGLCLRWYYFFIFLFYFFGLFGSIPVIVGG</sequence>
<keyword evidence="1" id="KW-0812">Transmembrane</keyword>
<accession>A0A8J5C6U9</accession>
<reference evidence="2 3" key="1">
    <citation type="submission" date="2020-08" db="EMBL/GenBank/DDBJ databases">
        <title>Plant Genome Project.</title>
        <authorList>
            <person name="Zhang R.-G."/>
        </authorList>
    </citation>
    <scope>NUCLEOTIDE SEQUENCE [LARGE SCALE GENOMIC DNA]</scope>
    <source>
        <tissue evidence="2">Rhizome</tissue>
    </source>
</reference>
<comment type="caution">
    <text evidence="2">The sequence shown here is derived from an EMBL/GenBank/DDBJ whole genome shotgun (WGS) entry which is preliminary data.</text>
</comment>